<gene>
    <name evidence="1" type="ORF">SCAR479_05652</name>
</gene>
<name>A0ABR2XUY3_9PEZI</name>
<dbReference type="EMBL" id="JARVKM010000020">
    <property type="protein sequence ID" value="KAK9777604.1"/>
    <property type="molecule type" value="Genomic_DNA"/>
</dbReference>
<sequence>MSNSIQINMSGEEFDDFEQWGGHFGHSEGEDEDMPDYDLPIRFYNSDGQAHWAIQPLNTNAEPPVNDAHVDWSQWTLIKPDDVDQSHTIPGQTERDTHIPSEKLFSIAMLPEREKKGKMERLQNIHGRAHAIMPRGFDLLQKSVVKGQFTALDPEVLMGAPKTIITTTDVEDEVVLIDMHVLPAGHPDDDRLKTNLGWIQPLYRRPKQGFGASAADFGYRQWVTGNTHFRVPEDKKRPVARDWEDPERILGFVPGTTNAETYLKFPEVGFSGPPLRVEQTPLVKKAQKETGFLGPAGHDIDSYRWFGATYNTYNMGAIRNLPIAVLTMIQDPWASILAARLQV</sequence>
<evidence type="ECO:0000313" key="1">
    <source>
        <dbReference type="EMBL" id="KAK9777604.1"/>
    </source>
</evidence>
<organism evidence="1 2">
    <name type="scientific">Seiridium cardinale</name>
    <dbReference type="NCBI Taxonomy" id="138064"/>
    <lineage>
        <taxon>Eukaryota</taxon>
        <taxon>Fungi</taxon>
        <taxon>Dikarya</taxon>
        <taxon>Ascomycota</taxon>
        <taxon>Pezizomycotina</taxon>
        <taxon>Sordariomycetes</taxon>
        <taxon>Xylariomycetidae</taxon>
        <taxon>Amphisphaeriales</taxon>
        <taxon>Sporocadaceae</taxon>
        <taxon>Seiridium</taxon>
    </lineage>
</organism>
<reference evidence="1 2" key="1">
    <citation type="submission" date="2024-02" db="EMBL/GenBank/DDBJ databases">
        <title>First draft genome assembly of two strains of Seiridium cardinale.</title>
        <authorList>
            <person name="Emiliani G."/>
            <person name="Scali E."/>
        </authorList>
    </citation>
    <scope>NUCLEOTIDE SEQUENCE [LARGE SCALE GENOMIC DNA]</scope>
    <source>
        <strain evidence="1 2">BM-138-000479</strain>
    </source>
</reference>
<keyword evidence="2" id="KW-1185">Reference proteome</keyword>
<comment type="caution">
    <text evidence="1">The sequence shown here is derived from an EMBL/GenBank/DDBJ whole genome shotgun (WGS) entry which is preliminary data.</text>
</comment>
<evidence type="ECO:0000313" key="2">
    <source>
        <dbReference type="Proteomes" id="UP001465668"/>
    </source>
</evidence>
<protein>
    <submittedName>
        <fullName evidence="1">Uncharacterized protein</fullName>
    </submittedName>
</protein>
<proteinExistence type="predicted"/>
<accession>A0ABR2XUY3</accession>
<dbReference type="Proteomes" id="UP001465668">
    <property type="component" value="Unassembled WGS sequence"/>
</dbReference>